<comment type="caution">
    <text evidence="3">The sequence shown here is derived from an EMBL/GenBank/DDBJ whole genome shotgun (WGS) entry which is preliminary data.</text>
</comment>
<reference evidence="3 4" key="1">
    <citation type="submission" date="2013-04" db="EMBL/GenBank/DDBJ databases">
        <title>Zunongwangia sp. 22II14-10F7 Genome Sequencing.</title>
        <authorList>
            <person name="Lai Q."/>
            <person name="Shao Z."/>
        </authorList>
    </citation>
    <scope>NUCLEOTIDE SEQUENCE [LARGE SCALE GENOMIC DNA]</scope>
    <source>
        <strain evidence="3 4">22II14-10F7</strain>
    </source>
</reference>
<dbReference type="PRINTS" id="PR01713">
    <property type="entry name" value="NUCEPIMERASE"/>
</dbReference>
<dbReference type="InterPro" id="IPR001509">
    <property type="entry name" value="Epimerase_deHydtase"/>
</dbReference>
<gene>
    <name evidence="3" type="ORF">IIF7_18112</name>
</gene>
<protein>
    <submittedName>
        <fullName evidence="3">NAD-dependent epimerase/dehydratase</fullName>
    </submittedName>
</protein>
<dbReference type="Proteomes" id="UP000192746">
    <property type="component" value="Unassembled WGS sequence"/>
</dbReference>
<evidence type="ECO:0000256" key="1">
    <source>
        <dbReference type="ARBA" id="ARBA00007637"/>
    </source>
</evidence>
<dbReference type="Pfam" id="PF01370">
    <property type="entry name" value="Epimerase"/>
    <property type="match status" value="1"/>
</dbReference>
<dbReference type="InterPro" id="IPR036291">
    <property type="entry name" value="NAD(P)-bd_dom_sf"/>
</dbReference>
<name>A0A1Y1SZ16_9FLAO</name>
<dbReference type="SUPFAM" id="SSF51735">
    <property type="entry name" value="NAD(P)-binding Rossmann-fold domains"/>
    <property type="match status" value="1"/>
</dbReference>
<dbReference type="STRING" id="1185767.IIF7_18112"/>
<dbReference type="EMBL" id="ARYN01000020">
    <property type="protein sequence ID" value="ORL44016.1"/>
    <property type="molecule type" value="Genomic_DNA"/>
</dbReference>
<accession>A0A1Y1SZ16</accession>
<evidence type="ECO:0000313" key="4">
    <source>
        <dbReference type="Proteomes" id="UP000192746"/>
    </source>
</evidence>
<dbReference type="PANTHER" id="PTHR43000">
    <property type="entry name" value="DTDP-D-GLUCOSE 4,6-DEHYDRATASE-RELATED"/>
    <property type="match status" value="1"/>
</dbReference>
<dbReference type="Gene3D" id="3.40.50.720">
    <property type="entry name" value="NAD(P)-binding Rossmann-like Domain"/>
    <property type="match status" value="1"/>
</dbReference>
<evidence type="ECO:0000313" key="3">
    <source>
        <dbReference type="EMBL" id="ORL44016.1"/>
    </source>
</evidence>
<sequence>MKILITGIAGFIGSHLADRLHLLGHEILGIDNFSAYYNIGFKKENAQHLKSFGIQIIEDDLRSEDFKSKLPLNLDYIFHCAAQPGIAKTSTFEDYLSNNIVATNNLISFAEQCPNLKFFINIGTSSIYGAEVSCSENEVTKPISNYGITKLAAEQLVLLQSRRGFFQACSLRLYSVYGSRERPDKMFSQLIDCAINKKAFPLFKGSLEHQRSFTHIKDIIDGIISVIGNEEKCDGQIINLGTTQEYSTKQAIKIVEDLLSTRIHIQEEPPRLGDQIRTKAVIDKAQYLLNYHPSIGLREGVLEQINWMKNKNDEKKMSK</sequence>
<comment type="similarity">
    <text evidence="1">Belongs to the NAD(P)-dependent epimerase/dehydratase family.</text>
</comment>
<organism evidence="3 4">
    <name type="scientific">Zunongwangia atlantica 22II14-10F7</name>
    <dbReference type="NCBI Taxonomy" id="1185767"/>
    <lineage>
        <taxon>Bacteria</taxon>
        <taxon>Pseudomonadati</taxon>
        <taxon>Bacteroidota</taxon>
        <taxon>Flavobacteriia</taxon>
        <taxon>Flavobacteriales</taxon>
        <taxon>Flavobacteriaceae</taxon>
        <taxon>Zunongwangia</taxon>
    </lineage>
</organism>
<feature type="domain" description="NAD-dependent epimerase/dehydratase" evidence="2">
    <location>
        <begin position="3"/>
        <end position="241"/>
    </location>
</feature>
<dbReference type="RefSeq" id="WP_084843094.1">
    <property type="nucleotide sequence ID" value="NZ_ARYN01000020.1"/>
</dbReference>
<keyword evidence="4" id="KW-1185">Reference proteome</keyword>
<dbReference type="AlphaFoldDB" id="A0A1Y1SZ16"/>
<proteinExistence type="inferred from homology"/>
<dbReference type="OrthoDB" id="8967463at2"/>
<evidence type="ECO:0000259" key="2">
    <source>
        <dbReference type="Pfam" id="PF01370"/>
    </source>
</evidence>